<feature type="transmembrane region" description="Helical" evidence="1">
    <location>
        <begin position="205"/>
        <end position="225"/>
    </location>
</feature>
<dbReference type="EMBL" id="JADEXQ010000042">
    <property type="protein sequence ID" value="MBE9030710.1"/>
    <property type="molecule type" value="Genomic_DNA"/>
</dbReference>
<keyword evidence="1" id="KW-0812">Transmembrane</keyword>
<feature type="domain" description="DUF8201" evidence="2">
    <location>
        <begin position="1"/>
        <end position="449"/>
    </location>
</feature>
<feature type="transmembrane region" description="Helical" evidence="1">
    <location>
        <begin position="237"/>
        <end position="256"/>
    </location>
</feature>
<evidence type="ECO:0000259" key="2">
    <source>
        <dbReference type="Pfam" id="PF26626"/>
    </source>
</evidence>
<comment type="caution">
    <text evidence="3">The sequence shown here is derived from an EMBL/GenBank/DDBJ whole genome shotgun (WGS) entry which is preliminary data.</text>
</comment>
<dbReference type="NCBIfam" id="NF047510">
    <property type="entry name" value="LIC_10190_fam"/>
    <property type="match status" value="1"/>
</dbReference>
<feature type="transmembrane region" description="Helical" evidence="1">
    <location>
        <begin position="171"/>
        <end position="193"/>
    </location>
</feature>
<feature type="transmembrane region" description="Helical" evidence="1">
    <location>
        <begin position="140"/>
        <end position="159"/>
    </location>
</feature>
<keyword evidence="1" id="KW-0472">Membrane</keyword>
<feature type="transmembrane region" description="Helical" evidence="1">
    <location>
        <begin position="444"/>
        <end position="461"/>
    </location>
</feature>
<dbReference type="AlphaFoldDB" id="A0A928Z4Z4"/>
<feature type="transmembrane region" description="Helical" evidence="1">
    <location>
        <begin position="62"/>
        <end position="79"/>
    </location>
</feature>
<feature type="transmembrane region" description="Helical" evidence="1">
    <location>
        <begin position="100"/>
        <end position="120"/>
    </location>
</feature>
<gene>
    <name evidence="3" type="ORF">IQ266_13315</name>
</gene>
<evidence type="ECO:0000313" key="3">
    <source>
        <dbReference type="EMBL" id="MBE9030710.1"/>
    </source>
</evidence>
<reference evidence="3" key="1">
    <citation type="submission" date="2020-10" db="EMBL/GenBank/DDBJ databases">
        <authorList>
            <person name="Castelo-Branco R."/>
            <person name="Eusebio N."/>
            <person name="Adriana R."/>
            <person name="Vieira A."/>
            <person name="Brugerolle De Fraissinette N."/>
            <person name="Rezende De Castro R."/>
            <person name="Schneider M.P."/>
            <person name="Vasconcelos V."/>
            <person name="Leao P.N."/>
        </authorList>
    </citation>
    <scope>NUCLEOTIDE SEQUENCE</scope>
    <source>
        <strain evidence="3">LEGE 11480</strain>
    </source>
</reference>
<feature type="transmembrane region" description="Helical" evidence="1">
    <location>
        <begin position="485"/>
        <end position="507"/>
    </location>
</feature>
<dbReference type="Pfam" id="PF26626">
    <property type="entry name" value="DUF8201"/>
    <property type="match status" value="1"/>
</dbReference>
<feature type="transmembrane region" description="Helical" evidence="1">
    <location>
        <begin position="268"/>
        <end position="296"/>
    </location>
</feature>
<feature type="transmembrane region" description="Helical" evidence="1">
    <location>
        <begin position="388"/>
        <end position="409"/>
    </location>
</feature>
<name>A0A928Z4Z4_9CYAN</name>
<feature type="transmembrane region" description="Helical" evidence="1">
    <location>
        <begin position="305"/>
        <end position="324"/>
    </location>
</feature>
<organism evidence="3 4">
    <name type="scientific">Romeriopsis navalis LEGE 11480</name>
    <dbReference type="NCBI Taxonomy" id="2777977"/>
    <lineage>
        <taxon>Bacteria</taxon>
        <taxon>Bacillati</taxon>
        <taxon>Cyanobacteriota</taxon>
        <taxon>Cyanophyceae</taxon>
        <taxon>Leptolyngbyales</taxon>
        <taxon>Leptolyngbyaceae</taxon>
        <taxon>Romeriopsis</taxon>
        <taxon>Romeriopsis navalis</taxon>
    </lineage>
</organism>
<feature type="transmembrane region" description="Helical" evidence="1">
    <location>
        <begin position="38"/>
        <end position="56"/>
    </location>
</feature>
<sequence>MIYFIGVWLVLLLVCPIVGIGLLNGLSDINLWRLGDRFILALWLGIILFAVTALGLSLQWPLTPWLGVIVMLVLMDLAWRFPANRQAWRQLWQQLSRRQVGLGISAVVLVAAVMSRAVTWHDAGYYHASVIRWLSQYGSVHGLALIFSNLGFTSSWFAFVSPLSRPAYAGYTSAVGNGFAALIMVLHGLIVGHRVVRRQAQMSDWFMLIFATVALLTSLFVSPFSQIMVSPSPDFPVLLLVGTIAWLMLVICQFEPPYSARADRMSVLPFALALGAVSIKLTAIPTVLVGGLFLLLSHRLAWSRLLLGAGLSGVLMGPNVLASIRTSGCPLYPSAVLCVDRPWAPTRQQAHAIAASTHDWTSWLGTPPAGANPWLWAVTQLVKTPRDFVTFFLVGLAVLAGLALLLQALRTVARRQLPGEFWVVLLGLVGLGFLFLTSIFTRFLFPYMLILFALSVTWLGHEQRVLQRYLKILVGRWPSCTPRGIYLSITGLSTIVLAMSLILYQGANAIVPPPMMQSAMTQKVTNTIAYASPQSGDLAISIENAGVYQSDDLDRCWAVAIPCAYNIPDDVQLRDPARGIGAGFVRRSALNQQP</sequence>
<feature type="transmembrane region" description="Helical" evidence="1">
    <location>
        <begin position="6"/>
        <end position="26"/>
    </location>
</feature>
<keyword evidence="4" id="KW-1185">Reference proteome</keyword>
<dbReference type="RefSeq" id="WP_264325540.1">
    <property type="nucleotide sequence ID" value="NZ_JADEXQ010000042.1"/>
</dbReference>
<dbReference type="InterPro" id="IPR058065">
    <property type="entry name" value="LIC_10190-like"/>
</dbReference>
<dbReference type="Proteomes" id="UP000625316">
    <property type="component" value="Unassembled WGS sequence"/>
</dbReference>
<feature type="transmembrane region" description="Helical" evidence="1">
    <location>
        <begin position="421"/>
        <end position="438"/>
    </location>
</feature>
<accession>A0A928Z4Z4</accession>
<keyword evidence="1" id="KW-1133">Transmembrane helix</keyword>
<evidence type="ECO:0000313" key="4">
    <source>
        <dbReference type="Proteomes" id="UP000625316"/>
    </source>
</evidence>
<proteinExistence type="predicted"/>
<protein>
    <recommendedName>
        <fullName evidence="2">DUF8201 domain-containing protein</fullName>
    </recommendedName>
</protein>
<evidence type="ECO:0000256" key="1">
    <source>
        <dbReference type="SAM" id="Phobius"/>
    </source>
</evidence>
<dbReference type="InterPro" id="IPR058514">
    <property type="entry name" value="DUF8201"/>
</dbReference>